<organism evidence="1 2">
    <name type="scientific">Tanacetum coccineum</name>
    <dbReference type="NCBI Taxonomy" id="301880"/>
    <lineage>
        <taxon>Eukaryota</taxon>
        <taxon>Viridiplantae</taxon>
        <taxon>Streptophyta</taxon>
        <taxon>Embryophyta</taxon>
        <taxon>Tracheophyta</taxon>
        <taxon>Spermatophyta</taxon>
        <taxon>Magnoliopsida</taxon>
        <taxon>eudicotyledons</taxon>
        <taxon>Gunneridae</taxon>
        <taxon>Pentapetalae</taxon>
        <taxon>asterids</taxon>
        <taxon>campanulids</taxon>
        <taxon>Asterales</taxon>
        <taxon>Asteraceae</taxon>
        <taxon>Asteroideae</taxon>
        <taxon>Anthemideae</taxon>
        <taxon>Anthemidinae</taxon>
        <taxon>Tanacetum</taxon>
    </lineage>
</organism>
<dbReference type="PANTHER" id="PTHR47718:SF12">
    <property type="entry name" value="PROTEIN FAR1-RELATED SEQUENCE"/>
    <property type="match status" value="1"/>
</dbReference>
<dbReference type="PANTHER" id="PTHR47718">
    <property type="entry name" value="OS01G0519700 PROTEIN"/>
    <property type="match status" value="1"/>
</dbReference>
<accession>A0ABQ5C5L2</accession>
<reference evidence="1" key="1">
    <citation type="journal article" date="2022" name="Int. J. Mol. Sci.">
        <title>Draft Genome of Tanacetum Coccineum: Genomic Comparison of Closely Related Tanacetum-Family Plants.</title>
        <authorList>
            <person name="Yamashiro T."/>
            <person name="Shiraishi A."/>
            <person name="Nakayama K."/>
            <person name="Satake H."/>
        </authorList>
    </citation>
    <scope>NUCLEOTIDE SEQUENCE</scope>
</reference>
<comment type="caution">
    <text evidence="1">The sequence shown here is derived from an EMBL/GenBank/DDBJ whole genome shotgun (WGS) entry which is preliminary data.</text>
</comment>
<evidence type="ECO:0000313" key="1">
    <source>
        <dbReference type="EMBL" id="GJT22401.1"/>
    </source>
</evidence>
<evidence type="ECO:0000313" key="2">
    <source>
        <dbReference type="Proteomes" id="UP001151760"/>
    </source>
</evidence>
<sequence length="194" mass="21430">MAVFDLNQPTSSLSEEDGVAASNSHVVPVSSSNNIGCDSFASHDDNASSSNILKTPKAVIHHEFIDTLGGSVYSVPRFSASVLPVLGTIYDSLDECIEVYRKYASEADPKKNDRQYTLTTFDVEHNHELDRVEYRHLSKAERKLTYNEQLFIIKAANANIGAVRAHNLYTGLKGSSSLVHGTQTEFKNFTRGFN</sequence>
<proteinExistence type="predicted"/>
<evidence type="ECO:0008006" key="3">
    <source>
        <dbReference type="Google" id="ProtNLM"/>
    </source>
</evidence>
<name>A0ABQ5C5L2_9ASTR</name>
<dbReference type="EMBL" id="BQNB010013965">
    <property type="protein sequence ID" value="GJT22401.1"/>
    <property type="molecule type" value="Genomic_DNA"/>
</dbReference>
<gene>
    <name evidence="1" type="ORF">Tco_0892338</name>
</gene>
<protein>
    <recommendedName>
        <fullName evidence="3">FAR1 domain-containing protein</fullName>
    </recommendedName>
</protein>
<keyword evidence="2" id="KW-1185">Reference proteome</keyword>
<dbReference type="Proteomes" id="UP001151760">
    <property type="component" value="Unassembled WGS sequence"/>
</dbReference>
<feature type="non-terminal residue" evidence="1">
    <location>
        <position position="194"/>
    </location>
</feature>
<reference evidence="1" key="2">
    <citation type="submission" date="2022-01" db="EMBL/GenBank/DDBJ databases">
        <authorList>
            <person name="Yamashiro T."/>
            <person name="Shiraishi A."/>
            <person name="Satake H."/>
            <person name="Nakayama K."/>
        </authorList>
    </citation>
    <scope>NUCLEOTIDE SEQUENCE</scope>
</reference>